<dbReference type="GO" id="GO:0005886">
    <property type="term" value="C:plasma membrane"/>
    <property type="evidence" value="ECO:0007669"/>
    <property type="project" value="UniProtKB-SubCell"/>
</dbReference>
<accession>A0A543BLA8</accession>
<evidence type="ECO:0000313" key="9">
    <source>
        <dbReference type="EMBL" id="TQL85601.1"/>
    </source>
</evidence>
<dbReference type="GO" id="GO:0055085">
    <property type="term" value="P:transmembrane transport"/>
    <property type="evidence" value="ECO:0007669"/>
    <property type="project" value="InterPro"/>
</dbReference>
<keyword evidence="4 7" id="KW-0812">Transmembrane</keyword>
<feature type="domain" description="ABC transmembrane type-1" evidence="8">
    <location>
        <begin position="94"/>
        <end position="283"/>
    </location>
</feature>
<dbReference type="InterPro" id="IPR050366">
    <property type="entry name" value="BP-dependent_transpt_permease"/>
</dbReference>
<feature type="transmembrane region" description="Helical" evidence="7">
    <location>
        <begin position="157"/>
        <end position="176"/>
    </location>
</feature>
<evidence type="ECO:0000256" key="3">
    <source>
        <dbReference type="ARBA" id="ARBA00022475"/>
    </source>
</evidence>
<feature type="transmembrane region" description="Helical" evidence="7">
    <location>
        <begin position="31"/>
        <end position="53"/>
    </location>
</feature>
<name>A0A543BLA8_9MICO</name>
<dbReference type="InterPro" id="IPR000515">
    <property type="entry name" value="MetI-like"/>
</dbReference>
<comment type="subcellular location">
    <subcellularLocation>
        <location evidence="1 7">Cell membrane</location>
        <topology evidence="1 7">Multi-pass membrane protein</topology>
    </subcellularLocation>
</comment>
<dbReference type="Pfam" id="PF00528">
    <property type="entry name" value="BPD_transp_1"/>
    <property type="match status" value="1"/>
</dbReference>
<feature type="transmembrane region" description="Helical" evidence="7">
    <location>
        <begin position="263"/>
        <end position="283"/>
    </location>
</feature>
<evidence type="ECO:0000256" key="5">
    <source>
        <dbReference type="ARBA" id="ARBA00022989"/>
    </source>
</evidence>
<keyword evidence="10" id="KW-1185">Reference proteome</keyword>
<feature type="transmembrane region" description="Helical" evidence="7">
    <location>
        <begin position="210"/>
        <end position="243"/>
    </location>
</feature>
<evidence type="ECO:0000256" key="1">
    <source>
        <dbReference type="ARBA" id="ARBA00004651"/>
    </source>
</evidence>
<reference evidence="9 10" key="1">
    <citation type="submission" date="2019-06" db="EMBL/GenBank/DDBJ databases">
        <title>Sequencing the genomes of 1000 actinobacteria strains.</title>
        <authorList>
            <person name="Klenk H.-P."/>
        </authorList>
    </citation>
    <scope>NUCLEOTIDE SEQUENCE [LARGE SCALE GENOMIC DNA]</scope>
    <source>
        <strain evidence="9 10">DSM 20169</strain>
    </source>
</reference>
<dbReference type="AlphaFoldDB" id="A0A543BLA8"/>
<evidence type="ECO:0000256" key="4">
    <source>
        <dbReference type="ARBA" id="ARBA00022692"/>
    </source>
</evidence>
<gene>
    <name evidence="9" type="ORF">FB560_1226</name>
</gene>
<keyword evidence="3" id="KW-1003">Cell membrane</keyword>
<feature type="transmembrane region" description="Helical" evidence="7">
    <location>
        <begin position="133"/>
        <end position="151"/>
    </location>
</feature>
<dbReference type="CDD" id="cd06261">
    <property type="entry name" value="TM_PBP2"/>
    <property type="match status" value="1"/>
</dbReference>
<sequence>MTVHAGIAPRTERIRAHVPGKSRRLWTRIPLRSRVAGTVIVLLILVTGAFALVPIGDPLAGNLAERLLPIGTDGHPLGTDGQGRDLLIRLVHGTALSLFIGIAPIIVASVMGVVLGLAAGLGPRWVNQLIMRFSDVMFAFPGILFSLLVAVTLGVGVGTLILALTVIWIAPIVRIAETEVLRVRGFDFVAAARVSGAGNLRIAAQQVLPLVLPAVLAYATSLVGANIAIGGGLGFIGLGVPIPTPELGAILQELQVTVFTDPTLALLPVAVILSLAVLFPVVGDGLREALDVRGDNA</sequence>
<evidence type="ECO:0000313" key="10">
    <source>
        <dbReference type="Proteomes" id="UP000317209"/>
    </source>
</evidence>
<evidence type="ECO:0000256" key="7">
    <source>
        <dbReference type="RuleBase" id="RU363032"/>
    </source>
</evidence>
<dbReference type="SUPFAM" id="SSF161098">
    <property type="entry name" value="MetI-like"/>
    <property type="match status" value="1"/>
</dbReference>
<dbReference type="InterPro" id="IPR035906">
    <property type="entry name" value="MetI-like_sf"/>
</dbReference>
<dbReference type="Proteomes" id="UP000317209">
    <property type="component" value="Unassembled WGS sequence"/>
</dbReference>
<keyword evidence="5 7" id="KW-1133">Transmembrane helix</keyword>
<evidence type="ECO:0000256" key="6">
    <source>
        <dbReference type="ARBA" id="ARBA00023136"/>
    </source>
</evidence>
<dbReference type="PROSITE" id="PS50928">
    <property type="entry name" value="ABC_TM1"/>
    <property type="match status" value="1"/>
</dbReference>
<dbReference type="PANTHER" id="PTHR43386:SF25">
    <property type="entry name" value="PEPTIDE ABC TRANSPORTER PERMEASE PROTEIN"/>
    <property type="match status" value="1"/>
</dbReference>
<comment type="similarity">
    <text evidence="7">Belongs to the binding-protein-dependent transport system permease family.</text>
</comment>
<keyword evidence="2 7" id="KW-0813">Transport</keyword>
<dbReference type="Gene3D" id="1.10.3720.10">
    <property type="entry name" value="MetI-like"/>
    <property type="match status" value="1"/>
</dbReference>
<evidence type="ECO:0000256" key="2">
    <source>
        <dbReference type="ARBA" id="ARBA00022448"/>
    </source>
</evidence>
<keyword evidence="6 7" id="KW-0472">Membrane</keyword>
<protein>
    <submittedName>
        <fullName evidence="9">Peptide/nickel transport system permease protein</fullName>
    </submittedName>
</protein>
<organism evidence="9 10">
    <name type="scientific">Microbacterium saperdae</name>
    <dbReference type="NCBI Taxonomy" id="69368"/>
    <lineage>
        <taxon>Bacteria</taxon>
        <taxon>Bacillati</taxon>
        <taxon>Actinomycetota</taxon>
        <taxon>Actinomycetes</taxon>
        <taxon>Micrococcales</taxon>
        <taxon>Microbacteriaceae</taxon>
        <taxon>Microbacterium</taxon>
    </lineage>
</organism>
<dbReference type="OrthoDB" id="9812701at2"/>
<feature type="transmembrane region" description="Helical" evidence="7">
    <location>
        <begin position="95"/>
        <end position="121"/>
    </location>
</feature>
<proteinExistence type="inferred from homology"/>
<evidence type="ECO:0000259" key="8">
    <source>
        <dbReference type="PROSITE" id="PS50928"/>
    </source>
</evidence>
<dbReference type="PANTHER" id="PTHR43386">
    <property type="entry name" value="OLIGOPEPTIDE TRANSPORT SYSTEM PERMEASE PROTEIN APPC"/>
    <property type="match status" value="1"/>
</dbReference>
<comment type="caution">
    <text evidence="9">The sequence shown here is derived from an EMBL/GenBank/DDBJ whole genome shotgun (WGS) entry which is preliminary data.</text>
</comment>
<dbReference type="EMBL" id="VFOX01000001">
    <property type="protein sequence ID" value="TQL85601.1"/>
    <property type="molecule type" value="Genomic_DNA"/>
</dbReference>